<dbReference type="KEGG" id="mbd:MEBOL_003819"/>
<gene>
    <name evidence="1" type="ORF">MEBOL_003819</name>
</gene>
<evidence type="ECO:0000313" key="1">
    <source>
        <dbReference type="EMBL" id="ATB30358.1"/>
    </source>
</evidence>
<dbReference type="AlphaFoldDB" id="A0A250IGG7"/>
<evidence type="ECO:0008006" key="3">
    <source>
        <dbReference type="Google" id="ProtNLM"/>
    </source>
</evidence>
<dbReference type="Proteomes" id="UP000217289">
    <property type="component" value="Chromosome"/>
</dbReference>
<proteinExistence type="predicted"/>
<sequence length="83" mass="8965">MRSWFAAVVLVAVTGLAGCGPSRDDCESEVLDPQGETYRCIASEDCPRSANETLCITDTGSDVECIRCLDTWCLRVTPAEDCS</sequence>
<organism evidence="1 2">
    <name type="scientific">Melittangium boletus DSM 14713</name>
    <dbReference type="NCBI Taxonomy" id="1294270"/>
    <lineage>
        <taxon>Bacteria</taxon>
        <taxon>Pseudomonadati</taxon>
        <taxon>Myxococcota</taxon>
        <taxon>Myxococcia</taxon>
        <taxon>Myxococcales</taxon>
        <taxon>Cystobacterineae</taxon>
        <taxon>Archangiaceae</taxon>
        <taxon>Melittangium</taxon>
    </lineage>
</organism>
<reference evidence="1 2" key="1">
    <citation type="submission" date="2017-06" db="EMBL/GenBank/DDBJ databases">
        <authorList>
            <person name="Kim H.J."/>
            <person name="Triplett B.A."/>
        </authorList>
    </citation>
    <scope>NUCLEOTIDE SEQUENCE [LARGE SCALE GENOMIC DNA]</scope>
    <source>
        <strain evidence="1 2">DSM 14713</strain>
    </source>
</reference>
<dbReference type="EMBL" id="CP022163">
    <property type="protein sequence ID" value="ATB30358.1"/>
    <property type="molecule type" value="Genomic_DNA"/>
</dbReference>
<protein>
    <recommendedName>
        <fullName evidence="3">Lipoprotein</fullName>
    </recommendedName>
</protein>
<dbReference type="RefSeq" id="WP_245919905.1">
    <property type="nucleotide sequence ID" value="NZ_CP022163.1"/>
</dbReference>
<name>A0A250IGG7_9BACT</name>
<dbReference type="PROSITE" id="PS51257">
    <property type="entry name" value="PROKAR_LIPOPROTEIN"/>
    <property type="match status" value="1"/>
</dbReference>
<keyword evidence="2" id="KW-1185">Reference proteome</keyword>
<accession>A0A250IGG7</accession>
<evidence type="ECO:0000313" key="2">
    <source>
        <dbReference type="Proteomes" id="UP000217289"/>
    </source>
</evidence>